<dbReference type="Gene3D" id="1.10.10.10">
    <property type="entry name" value="Winged helix-like DNA-binding domain superfamily/Winged helix DNA-binding domain"/>
    <property type="match status" value="1"/>
</dbReference>
<dbReference type="Gene3D" id="3.40.50.2300">
    <property type="match status" value="1"/>
</dbReference>
<keyword evidence="6 9" id="KW-0238">DNA-binding</keyword>
<evidence type="ECO:0000313" key="13">
    <source>
        <dbReference type="Proteomes" id="UP001623041"/>
    </source>
</evidence>
<dbReference type="InterPro" id="IPR011006">
    <property type="entry name" value="CheY-like_superfamily"/>
</dbReference>
<keyword evidence="2" id="KW-0963">Cytoplasm</keyword>
<dbReference type="EMBL" id="JBJHQH010000003">
    <property type="protein sequence ID" value="MFK9091062.1"/>
    <property type="molecule type" value="Genomic_DNA"/>
</dbReference>
<evidence type="ECO:0000256" key="5">
    <source>
        <dbReference type="ARBA" id="ARBA00023015"/>
    </source>
</evidence>
<protein>
    <submittedName>
        <fullName evidence="12">Response regulator transcription factor</fullName>
    </submittedName>
</protein>
<dbReference type="Pfam" id="PF00486">
    <property type="entry name" value="Trans_reg_C"/>
    <property type="match status" value="1"/>
</dbReference>
<keyword evidence="13" id="KW-1185">Reference proteome</keyword>
<dbReference type="PANTHER" id="PTHR48111">
    <property type="entry name" value="REGULATOR OF RPOS"/>
    <property type="match status" value="1"/>
</dbReference>
<dbReference type="InterPro" id="IPR001867">
    <property type="entry name" value="OmpR/PhoB-type_DNA-bd"/>
</dbReference>
<evidence type="ECO:0000259" key="10">
    <source>
        <dbReference type="PROSITE" id="PS50110"/>
    </source>
</evidence>
<evidence type="ECO:0000256" key="6">
    <source>
        <dbReference type="ARBA" id="ARBA00023125"/>
    </source>
</evidence>
<keyword evidence="4" id="KW-0902">Two-component regulatory system</keyword>
<dbReference type="SUPFAM" id="SSF52172">
    <property type="entry name" value="CheY-like"/>
    <property type="match status" value="1"/>
</dbReference>
<evidence type="ECO:0000313" key="12">
    <source>
        <dbReference type="EMBL" id="MFK9091062.1"/>
    </source>
</evidence>
<feature type="domain" description="OmpR/PhoB-type" evidence="11">
    <location>
        <begin position="132"/>
        <end position="241"/>
    </location>
</feature>
<dbReference type="InterPro" id="IPR036388">
    <property type="entry name" value="WH-like_DNA-bd_sf"/>
</dbReference>
<dbReference type="CDD" id="cd00383">
    <property type="entry name" value="trans_reg_C"/>
    <property type="match status" value="1"/>
</dbReference>
<comment type="subcellular location">
    <subcellularLocation>
        <location evidence="1">Cytoplasm</location>
    </subcellularLocation>
</comment>
<comment type="caution">
    <text evidence="12">The sequence shown here is derived from an EMBL/GenBank/DDBJ whole genome shotgun (WGS) entry which is preliminary data.</text>
</comment>
<sequence length="246" mass="27579">MKHKILLVEDDAAISEMVRGQFTKDGFEVVPAFDGEEALEVFANDTFDLILLDLMLPKLDGMEFLKIIREKSMIPLLIMSAKDGDLDKALGLGFGADDYIAKPFSMIELTARVKAAIRRATHYSRTEQKQENKHLTVGDLTIDIDNFSAQKGGKEIKLTAKEFHILKLFISHPSRVYTKAQIYSLIWEDEYASVLCSSPYDKSSTNAPPALRVSFISVGALHKECVGSISIARRKSVSFFEEAIRR</sequence>
<dbReference type="InterPro" id="IPR001789">
    <property type="entry name" value="Sig_transdc_resp-reg_receiver"/>
</dbReference>
<dbReference type="InterPro" id="IPR016032">
    <property type="entry name" value="Sig_transdc_resp-reg_C-effctor"/>
</dbReference>
<name>A0ABW8REG8_9BACI</name>
<evidence type="ECO:0000259" key="11">
    <source>
        <dbReference type="PROSITE" id="PS51755"/>
    </source>
</evidence>
<dbReference type="Pfam" id="PF00072">
    <property type="entry name" value="Response_reg"/>
    <property type="match status" value="1"/>
</dbReference>
<evidence type="ECO:0000256" key="9">
    <source>
        <dbReference type="PROSITE-ProRule" id="PRU01091"/>
    </source>
</evidence>
<feature type="DNA-binding region" description="OmpR/PhoB-type" evidence="9">
    <location>
        <begin position="132"/>
        <end position="241"/>
    </location>
</feature>
<evidence type="ECO:0000256" key="7">
    <source>
        <dbReference type="ARBA" id="ARBA00023163"/>
    </source>
</evidence>
<proteinExistence type="predicted"/>
<reference evidence="12 13" key="1">
    <citation type="submission" date="2024-11" db="EMBL/GenBank/DDBJ databases">
        <authorList>
            <person name="Lucas J.A."/>
        </authorList>
    </citation>
    <scope>NUCLEOTIDE SEQUENCE [LARGE SCALE GENOMIC DNA]</scope>
    <source>
        <strain evidence="12 13">Z 5.4</strain>
    </source>
</reference>
<dbReference type="PROSITE" id="PS50110">
    <property type="entry name" value="RESPONSE_REGULATORY"/>
    <property type="match status" value="1"/>
</dbReference>
<accession>A0ABW8REG8</accession>
<dbReference type="Gene3D" id="6.10.250.690">
    <property type="match status" value="1"/>
</dbReference>
<keyword evidence="7" id="KW-0804">Transcription</keyword>
<evidence type="ECO:0000256" key="4">
    <source>
        <dbReference type="ARBA" id="ARBA00023012"/>
    </source>
</evidence>
<dbReference type="RefSeq" id="WP_406579790.1">
    <property type="nucleotide sequence ID" value="NZ_JBJHQH010000003.1"/>
</dbReference>
<dbReference type="SMART" id="SM00448">
    <property type="entry name" value="REC"/>
    <property type="match status" value="1"/>
</dbReference>
<dbReference type="InterPro" id="IPR039420">
    <property type="entry name" value="WalR-like"/>
</dbReference>
<gene>
    <name evidence="12" type="ORF">ACJEBI_06180</name>
</gene>
<dbReference type="Proteomes" id="UP001623041">
    <property type="component" value="Unassembled WGS sequence"/>
</dbReference>
<dbReference type="PROSITE" id="PS51755">
    <property type="entry name" value="OMPR_PHOB"/>
    <property type="match status" value="1"/>
</dbReference>
<dbReference type="SUPFAM" id="SSF46894">
    <property type="entry name" value="C-terminal effector domain of the bipartite response regulators"/>
    <property type="match status" value="1"/>
</dbReference>
<feature type="domain" description="Response regulatory" evidence="10">
    <location>
        <begin position="4"/>
        <end position="117"/>
    </location>
</feature>
<evidence type="ECO:0000256" key="1">
    <source>
        <dbReference type="ARBA" id="ARBA00004496"/>
    </source>
</evidence>
<feature type="modified residue" description="4-aspartylphosphate" evidence="8">
    <location>
        <position position="53"/>
    </location>
</feature>
<organism evidence="12 13">
    <name type="scientific">Bacillus salipaludis</name>
    <dbReference type="NCBI Taxonomy" id="2547811"/>
    <lineage>
        <taxon>Bacteria</taxon>
        <taxon>Bacillati</taxon>
        <taxon>Bacillota</taxon>
        <taxon>Bacilli</taxon>
        <taxon>Bacillales</taxon>
        <taxon>Bacillaceae</taxon>
        <taxon>Bacillus</taxon>
    </lineage>
</organism>
<keyword evidence="3 8" id="KW-0597">Phosphoprotein</keyword>
<evidence type="ECO:0000256" key="3">
    <source>
        <dbReference type="ARBA" id="ARBA00022553"/>
    </source>
</evidence>
<dbReference type="PANTHER" id="PTHR48111:SF26">
    <property type="entry name" value="STAGE 0 SPORULATION PROTEIN A HOMOLOG"/>
    <property type="match status" value="1"/>
</dbReference>
<evidence type="ECO:0000256" key="8">
    <source>
        <dbReference type="PROSITE-ProRule" id="PRU00169"/>
    </source>
</evidence>
<evidence type="ECO:0000256" key="2">
    <source>
        <dbReference type="ARBA" id="ARBA00022490"/>
    </source>
</evidence>
<keyword evidence="5" id="KW-0805">Transcription regulation</keyword>